<feature type="domain" description="Azaphilone pigments biosynthesis cluster protein L N-terminal" evidence="1">
    <location>
        <begin position="2"/>
        <end position="189"/>
    </location>
</feature>
<dbReference type="GeneID" id="70185210"/>
<comment type="caution">
    <text evidence="2">The sequence shown here is derived from an EMBL/GenBank/DDBJ whole genome shotgun (WGS) entry which is preliminary data.</text>
</comment>
<dbReference type="OrthoDB" id="432483at2759"/>
<dbReference type="RefSeq" id="XP_046005952.1">
    <property type="nucleotide sequence ID" value="XM_046155664.1"/>
</dbReference>
<organism evidence="2 3">
    <name type="scientific">Microdochium trichocladiopsis</name>
    <dbReference type="NCBI Taxonomy" id="1682393"/>
    <lineage>
        <taxon>Eukaryota</taxon>
        <taxon>Fungi</taxon>
        <taxon>Dikarya</taxon>
        <taxon>Ascomycota</taxon>
        <taxon>Pezizomycotina</taxon>
        <taxon>Sordariomycetes</taxon>
        <taxon>Xylariomycetidae</taxon>
        <taxon>Xylariales</taxon>
        <taxon>Microdochiaceae</taxon>
        <taxon>Microdochium</taxon>
    </lineage>
</organism>
<evidence type="ECO:0000313" key="3">
    <source>
        <dbReference type="Proteomes" id="UP000756346"/>
    </source>
</evidence>
<dbReference type="Proteomes" id="UP000756346">
    <property type="component" value="Unassembled WGS sequence"/>
</dbReference>
<dbReference type="AlphaFoldDB" id="A0A9P9BJ37"/>
<name>A0A9P9BJ37_9PEZI</name>
<protein>
    <recommendedName>
        <fullName evidence="1">Azaphilone pigments biosynthesis cluster protein L N-terminal domain-containing protein</fullName>
    </recommendedName>
</protein>
<dbReference type="InterPro" id="IPR031348">
    <property type="entry name" value="PigL_N"/>
</dbReference>
<accession>A0A9P9BJ37</accession>
<dbReference type="EMBL" id="JAGTJQ010000012">
    <property type="protein sequence ID" value="KAH7016328.1"/>
    <property type="molecule type" value="Genomic_DNA"/>
</dbReference>
<proteinExistence type="predicted"/>
<sequence>MADPFSITTGVVGIVVPALHATRLLLDDLRKISDAPSTVEALREDVAFVEATLESLKAVGQPQWTALGATVAEQLEHAIVSCTTSCTKFRADLQRWTRHSTGCDISWRDRAGLGFFRESQIKAMSEQLQKYRATLNLVISTATLHSSIRGKRVTEELKAAITDKEKNITDSITSTDQQLTTVDTRLQQLHPAEGRGQTTSGMVDEDEAGMRRVIGEEQAILRVLLALLEGLKLKTQEEAKKMAEEERKQSMHVTFGNNNSDFQLGANSGSISGFTFGGRGV</sequence>
<evidence type="ECO:0000259" key="1">
    <source>
        <dbReference type="Pfam" id="PF17111"/>
    </source>
</evidence>
<gene>
    <name evidence="2" type="ORF">B0I36DRAFT_337344</name>
</gene>
<evidence type="ECO:0000313" key="2">
    <source>
        <dbReference type="EMBL" id="KAH7016328.1"/>
    </source>
</evidence>
<reference evidence="2" key="1">
    <citation type="journal article" date="2021" name="Nat. Commun.">
        <title>Genetic determinants of endophytism in the Arabidopsis root mycobiome.</title>
        <authorList>
            <person name="Mesny F."/>
            <person name="Miyauchi S."/>
            <person name="Thiergart T."/>
            <person name="Pickel B."/>
            <person name="Atanasova L."/>
            <person name="Karlsson M."/>
            <person name="Huettel B."/>
            <person name="Barry K.W."/>
            <person name="Haridas S."/>
            <person name="Chen C."/>
            <person name="Bauer D."/>
            <person name="Andreopoulos W."/>
            <person name="Pangilinan J."/>
            <person name="LaButti K."/>
            <person name="Riley R."/>
            <person name="Lipzen A."/>
            <person name="Clum A."/>
            <person name="Drula E."/>
            <person name="Henrissat B."/>
            <person name="Kohler A."/>
            <person name="Grigoriev I.V."/>
            <person name="Martin F.M."/>
            <person name="Hacquard S."/>
        </authorList>
    </citation>
    <scope>NUCLEOTIDE SEQUENCE</scope>
    <source>
        <strain evidence="2">MPI-CAGE-CH-0230</strain>
    </source>
</reference>
<dbReference type="Pfam" id="PF17111">
    <property type="entry name" value="PigL_N"/>
    <property type="match status" value="1"/>
</dbReference>
<keyword evidence="3" id="KW-1185">Reference proteome</keyword>